<evidence type="ECO:0000313" key="4">
    <source>
        <dbReference type="Proteomes" id="UP001603857"/>
    </source>
</evidence>
<dbReference type="PANTHER" id="PTHR38936">
    <property type="entry name" value="TITIN-LIKE ISOFORM X2"/>
    <property type="match status" value="1"/>
</dbReference>
<name>A0ABD1LDB1_9FABA</name>
<feature type="region of interest" description="Disordered" evidence="2">
    <location>
        <begin position="1"/>
        <end position="28"/>
    </location>
</feature>
<feature type="coiled-coil region" evidence="1">
    <location>
        <begin position="207"/>
        <end position="255"/>
    </location>
</feature>
<evidence type="ECO:0000256" key="2">
    <source>
        <dbReference type="SAM" id="MobiDB-lite"/>
    </source>
</evidence>
<organism evidence="3 4">
    <name type="scientific">Flemingia macrophylla</name>
    <dbReference type="NCBI Taxonomy" id="520843"/>
    <lineage>
        <taxon>Eukaryota</taxon>
        <taxon>Viridiplantae</taxon>
        <taxon>Streptophyta</taxon>
        <taxon>Embryophyta</taxon>
        <taxon>Tracheophyta</taxon>
        <taxon>Spermatophyta</taxon>
        <taxon>Magnoliopsida</taxon>
        <taxon>eudicotyledons</taxon>
        <taxon>Gunneridae</taxon>
        <taxon>Pentapetalae</taxon>
        <taxon>rosids</taxon>
        <taxon>fabids</taxon>
        <taxon>Fabales</taxon>
        <taxon>Fabaceae</taxon>
        <taxon>Papilionoideae</taxon>
        <taxon>50 kb inversion clade</taxon>
        <taxon>NPAAA clade</taxon>
        <taxon>indigoferoid/millettioid clade</taxon>
        <taxon>Phaseoleae</taxon>
        <taxon>Flemingia</taxon>
    </lineage>
</organism>
<dbReference type="PANTHER" id="PTHR38936:SF1">
    <property type="entry name" value="DUF641 DOMAIN-CONTAINING PROTEIN"/>
    <property type="match status" value="1"/>
</dbReference>
<accession>A0ABD1LDB1</accession>
<reference evidence="3 4" key="1">
    <citation type="submission" date="2024-08" db="EMBL/GenBank/DDBJ databases">
        <title>Insights into the chromosomal genome structure of Flemingia macrophylla.</title>
        <authorList>
            <person name="Ding Y."/>
            <person name="Zhao Y."/>
            <person name="Bi W."/>
            <person name="Wu M."/>
            <person name="Zhao G."/>
            <person name="Gong Y."/>
            <person name="Li W."/>
            <person name="Zhang P."/>
        </authorList>
    </citation>
    <scope>NUCLEOTIDE SEQUENCE [LARGE SCALE GENOMIC DNA]</scope>
    <source>
        <strain evidence="3">DYQJB</strain>
        <tissue evidence="3">Leaf</tissue>
    </source>
</reference>
<evidence type="ECO:0000256" key="1">
    <source>
        <dbReference type="SAM" id="Coils"/>
    </source>
</evidence>
<dbReference type="Proteomes" id="UP001603857">
    <property type="component" value="Unassembled WGS sequence"/>
</dbReference>
<proteinExistence type="predicted"/>
<sequence length="295" mass="33020">MGRKRASKTNDKAHVMPSGENIHLSGTLNSQREVPLPLVIPMKHPIFMVDGVETHHEKSPAQVNQESGHEKKSPAFFSRKKSKFHGASVRRSERIKNAVVSPPNNNYGIEYIEDITVSENDKDEADTQMEQALVEPELEVPESESEPEPEQAEMFSEKKSLDKKVDCVFQRIEALDKIVRLLKSKIDEKFDFYEAPSMASSSYRSMYIDSQKKIEALTAENQRLNGKLENALGKIEVYEKEIRVLIDALDKTKDAVNAAVISNLAKTIEAAVSVSTQAIHNACPASAAKRKRNES</sequence>
<evidence type="ECO:0000313" key="3">
    <source>
        <dbReference type="EMBL" id="KAL2320945.1"/>
    </source>
</evidence>
<dbReference type="EMBL" id="JBGMDY010000010">
    <property type="protein sequence ID" value="KAL2320945.1"/>
    <property type="molecule type" value="Genomic_DNA"/>
</dbReference>
<feature type="region of interest" description="Disordered" evidence="2">
    <location>
        <begin position="135"/>
        <end position="157"/>
    </location>
</feature>
<feature type="compositionally biased region" description="Acidic residues" evidence="2">
    <location>
        <begin position="136"/>
        <end position="151"/>
    </location>
</feature>
<dbReference type="AlphaFoldDB" id="A0ABD1LDB1"/>
<protein>
    <submittedName>
        <fullName evidence="3">Uncharacterized protein</fullName>
    </submittedName>
</protein>
<gene>
    <name evidence="3" type="ORF">Fmac_029914</name>
</gene>
<keyword evidence="1" id="KW-0175">Coiled coil</keyword>
<comment type="caution">
    <text evidence="3">The sequence shown here is derived from an EMBL/GenBank/DDBJ whole genome shotgun (WGS) entry which is preliminary data.</text>
</comment>
<keyword evidence="4" id="KW-1185">Reference proteome</keyword>
<feature type="region of interest" description="Disordered" evidence="2">
    <location>
        <begin position="54"/>
        <end position="73"/>
    </location>
</feature>